<evidence type="ECO:0000256" key="21">
    <source>
        <dbReference type="SAM" id="MobiDB-lite"/>
    </source>
</evidence>
<dbReference type="FunFam" id="3.20.20.10:FF:000005">
    <property type="entry name" value="Ornithine decarboxylase"/>
    <property type="match status" value="1"/>
</dbReference>
<keyword evidence="26" id="KW-1185">Reference proteome</keyword>
<evidence type="ECO:0000256" key="14">
    <source>
        <dbReference type="ARBA" id="ARBA00023317"/>
    </source>
</evidence>
<dbReference type="PANTHER" id="PTHR11482">
    <property type="entry name" value="ARGININE/DIAMINOPIMELATE/ORNITHINE DECARBOXYLASE"/>
    <property type="match status" value="1"/>
</dbReference>
<keyword evidence="13" id="KW-0704">Schiff base</keyword>
<dbReference type="EMBL" id="HBHZ01008832">
    <property type="protein sequence ID" value="CAE0193714.1"/>
    <property type="molecule type" value="Transcribed_RNA"/>
</dbReference>
<dbReference type="Proteomes" id="UP001472866">
    <property type="component" value="Chromosome 19"/>
</dbReference>
<dbReference type="EMBL" id="CP151519">
    <property type="protein sequence ID" value="WZN67335.1"/>
    <property type="molecule type" value="Genomic_DNA"/>
</dbReference>
<dbReference type="InterPro" id="IPR029066">
    <property type="entry name" value="PLP-binding_barrel"/>
</dbReference>
<evidence type="ECO:0000256" key="2">
    <source>
        <dbReference type="ARBA" id="ARBA00001933"/>
    </source>
</evidence>
<evidence type="ECO:0000256" key="16">
    <source>
        <dbReference type="ARBA" id="ARBA00046672"/>
    </source>
</evidence>
<dbReference type="GO" id="GO:0033387">
    <property type="term" value="P:putrescine biosynthetic process from arginine, via ornithine"/>
    <property type="evidence" value="ECO:0007669"/>
    <property type="project" value="UniProtKB-UniPathway"/>
</dbReference>
<proteinExistence type="inferred from homology"/>
<dbReference type="InterPro" id="IPR016067">
    <property type="entry name" value="S-AdoMet_deCO2ase_core"/>
</dbReference>
<keyword evidence="7" id="KW-0210">Decarboxylase</keyword>
<accession>A0A7S3CEE4</accession>
<dbReference type="InterPro" id="IPR022653">
    <property type="entry name" value="De-COase2_pyr-phos_BS"/>
</dbReference>
<dbReference type="GO" id="GO:0008295">
    <property type="term" value="P:spermidine biosynthetic process"/>
    <property type="evidence" value="ECO:0007669"/>
    <property type="project" value="UniProtKB-KW"/>
</dbReference>
<keyword evidence="14" id="KW-0670">Pyruvate</keyword>
<keyword evidence="11" id="KW-0865">Zymogen</keyword>
<feature type="domain" description="Orn/DAP/Arg decarboxylase 2 N-terminal" evidence="23">
    <location>
        <begin position="474"/>
        <end position="711"/>
    </location>
</feature>
<dbReference type="Gene3D" id="2.40.37.10">
    <property type="entry name" value="Lyase, Ornithine Decarboxylase, Chain A, domain 1"/>
    <property type="match status" value="1"/>
</dbReference>
<comment type="catalytic activity">
    <reaction evidence="17">
        <text>S-adenosyl-L-methionine + H(+) = S-adenosyl 3-(methylsulfanyl)propylamine + CO2</text>
        <dbReference type="Rhea" id="RHEA:15981"/>
        <dbReference type="ChEBI" id="CHEBI:15378"/>
        <dbReference type="ChEBI" id="CHEBI:16526"/>
        <dbReference type="ChEBI" id="CHEBI:57443"/>
        <dbReference type="ChEBI" id="CHEBI:59789"/>
        <dbReference type="EC" id="4.1.1.50"/>
    </reaction>
</comment>
<dbReference type="GO" id="GO:0004586">
    <property type="term" value="F:ornithine decarboxylase activity"/>
    <property type="evidence" value="ECO:0007669"/>
    <property type="project" value="UniProtKB-EC"/>
</dbReference>
<dbReference type="CDD" id="cd00622">
    <property type="entry name" value="PLPDE_III_ODC"/>
    <property type="match status" value="1"/>
</dbReference>
<evidence type="ECO:0000256" key="15">
    <source>
        <dbReference type="ARBA" id="ARBA00034115"/>
    </source>
</evidence>
<dbReference type="PRINTS" id="PR01182">
    <property type="entry name" value="ORNDCRBXLASE"/>
</dbReference>
<dbReference type="Gene3D" id="3.20.20.10">
    <property type="entry name" value="Alanine racemase"/>
    <property type="match status" value="1"/>
</dbReference>
<dbReference type="Pfam" id="PF02784">
    <property type="entry name" value="Orn_Arg_deC_N"/>
    <property type="match status" value="1"/>
</dbReference>
<dbReference type="InterPro" id="IPR048283">
    <property type="entry name" value="AdoMetDC-like"/>
</dbReference>
<evidence type="ECO:0000256" key="18">
    <source>
        <dbReference type="ARBA" id="ARBA00049127"/>
    </source>
</evidence>
<evidence type="ECO:0000256" key="9">
    <source>
        <dbReference type="ARBA" id="ARBA00023066"/>
    </source>
</evidence>
<feature type="domain" description="Orn/DAP/Arg decarboxylase 2 C-terminal" evidence="22">
    <location>
        <begin position="472"/>
        <end position="807"/>
    </location>
</feature>
<dbReference type="UniPathway" id="UPA00535">
    <property type="reaction ID" value="UER00288"/>
</dbReference>
<evidence type="ECO:0000256" key="13">
    <source>
        <dbReference type="ARBA" id="ARBA00023270"/>
    </source>
</evidence>
<evidence type="ECO:0000256" key="7">
    <source>
        <dbReference type="ARBA" id="ARBA00022793"/>
    </source>
</evidence>
<dbReference type="Pfam" id="PF00278">
    <property type="entry name" value="Orn_DAP_Arg_deC"/>
    <property type="match status" value="1"/>
</dbReference>
<dbReference type="PRINTS" id="PR01179">
    <property type="entry name" value="ODADCRBXLASE"/>
</dbReference>
<dbReference type="SUPFAM" id="SSF50621">
    <property type="entry name" value="Alanine racemase C-terminal domain-like"/>
    <property type="match status" value="1"/>
</dbReference>
<evidence type="ECO:0000256" key="12">
    <source>
        <dbReference type="ARBA" id="ARBA00023239"/>
    </source>
</evidence>
<evidence type="ECO:0000259" key="22">
    <source>
        <dbReference type="Pfam" id="PF00278"/>
    </source>
</evidence>
<dbReference type="GO" id="GO:0005737">
    <property type="term" value="C:cytoplasm"/>
    <property type="evidence" value="ECO:0007669"/>
    <property type="project" value="TreeGrafter"/>
</dbReference>
<gene>
    <name evidence="24" type="ORF">CROS1456_LOCUS6804</name>
    <name evidence="25" type="ORF">HKI87_19g89100</name>
</gene>
<dbReference type="PANTHER" id="PTHR11482:SF6">
    <property type="entry name" value="ORNITHINE DECARBOXYLASE 1-RELATED"/>
    <property type="match status" value="1"/>
</dbReference>
<keyword evidence="9" id="KW-0745">Spermidine biosynthesis</keyword>
<comment type="cofactor">
    <cofactor evidence="2 19">
        <name>pyridoxal 5'-phosphate</name>
        <dbReference type="ChEBI" id="CHEBI:597326"/>
    </cofactor>
</comment>
<evidence type="ECO:0000256" key="8">
    <source>
        <dbReference type="ARBA" id="ARBA00022898"/>
    </source>
</evidence>
<feature type="region of interest" description="Disordered" evidence="21">
    <location>
        <begin position="408"/>
        <end position="427"/>
    </location>
</feature>
<comment type="pathway">
    <text evidence="15">Amine and polyamine biosynthesis; putrescine biosynthesis via L-ornithine pathway; putrescine from L-ornithine: step 1/1.</text>
</comment>
<sequence length="835" mass="90019">MVTENNSFYPQPIFEGAEKRLEVDFEPAPLSGVHEVMDVECHGAAQPHSDSEDSQSSSSATAVAGSLRAIKHGEWNKLLEPAQCSIVSWESNASCDAYLLSESSLFVYDRSLVLKTCGRTKILDAIPGILERALDGQRSSLTVARARYSRSAFKCPEQQPVPHTDFALEVSALNGLFGHLEGGGHAYVLGDQCTDALWHVYTAGAPPKGRGSTSTLEVCMTGLDPKYCEYFACKSDSNSPAQRACLRLECGLAKLLGKQDRVDDYVFDPCGYSMNAIRDERLVTIHITPEEGFSYASVEISNLGPKDTLDASEFVGHVAALFGPQRVYVAATGDFLPAQYGGFGLAGGYSSVSCADQRVAGYGSCSFRAFATGQGGPLARGSGALAGLKGSAREPSSPVTVLSKERGASVEFSSSTSEGNDGTAAIRDPSDVDSLFIKRVSAETIESSCCVEEFAAAKIKQLSLEDTFYVFDLGNVYRRMLTWKRLLPRVRPFYAVKCNPDPGVLSTLAALGTGFDCASEVELQSVLSLGVRPDSVVYANACKRPSDLRHMKHTGTLLTTFDSESELYKIKQYHPEASCVLRIRADDPNARCFLGNKYGAEQREVEPLFAKAAELGLRVVGVSFHVGSGASGPEAFRMAISLARGCFDAASRLGINTLNLLDIGGGFSGGSGDGREALESVAAVINESLDEHFGADLGTLRVIAEPGRYFSEGACTLFTCVYGKRQRENRQEYWLTDGLYGSMNCVIYDHAELKPRPLWIRSANSSATEGHPTTLFGPTCDGLDTVLKEVTMPKMENGDWVVFPEMGAYTISAASNFNGISACDPQIFYVVSKRE</sequence>
<evidence type="ECO:0000313" key="25">
    <source>
        <dbReference type="EMBL" id="WZN67335.1"/>
    </source>
</evidence>
<dbReference type="GO" id="GO:0004014">
    <property type="term" value="F:adenosylmethionine decarboxylase activity"/>
    <property type="evidence" value="ECO:0007669"/>
    <property type="project" value="UniProtKB-EC"/>
</dbReference>
<evidence type="ECO:0000256" key="19">
    <source>
        <dbReference type="PIRSR" id="PIRSR600183-50"/>
    </source>
</evidence>
<reference evidence="24" key="1">
    <citation type="submission" date="2021-01" db="EMBL/GenBank/DDBJ databases">
        <authorList>
            <person name="Corre E."/>
            <person name="Pelletier E."/>
            <person name="Niang G."/>
            <person name="Scheremetjew M."/>
            <person name="Finn R."/>
            <person name="Kale V."/>
            <person name="Holt S."/>
            <person name="Cochrane G."/>
            <person name="Meng A."/>
            <person name="Brown T."/>
            <person name="Cohen L."/>
        </authorList>
    </citation>
    <scope>NUCLEOTIDE SEQUENCE</scope>
    <source>
        <strain evidence="24">RCC1871</strain>
    </source>
</reference>
<protein>
    <submittedName>
        <fullName evidence="25">Ornithine decarboxylase</fullName>
    </submittedName>
</protein>
<evidence type="ECO:0000256" key="3">
    <source>
        <dbReference type="ARBA" id="ARBA00004911"/>
    </source>
</evidence>
<feature type="modified residue" description="N6-(pyridoxal phosphate)lysine" evidence="19">
    <location>
        <position position="497"/>
    </location>
</feature>
<evidence type="ECO:0000256" key="11">
    <source>
        <dbReference type="ARBA" id="ARBA00023145"/>
    </source>
</evidence>
<comment type="pathway">
    <text evidence="3">Amine and polyamine biosynthesis; S-adenosylmethioninamine biosynthesis; S-adenosylmethioninamine from S-adenosyl-L-methionine: step 1/1.</text>
</comment>
<dbReference type="PROSITE" id="PS00878">
    <property type="entry name" value="ODR_DC_2_1"/>
    <property type="match status" value="1"/>
</dbReference>
<dbReference type="InterPro" id="IPR002433">
    <property type="entry name" value="Orn_de-COase"/>
</dbReference>
<dbReference type="AlphaFoldDB" id="A0A7S3CEE4"/>
<dbReference type="InterPro" id="IPR022644">
    <property type="entry name" value="De-COase2_N"/>
</dbReference>
<keyword evidence="10" id="KW-0620">Polyamine biosynthesis</keyword>
<dbReference type="PROSITE" id="PS01336">
    <property type="entry name" value="ADOMETDC"/>
    <property type="match status" value="1"/>
</dbReference>
<evidence type="ECO:0000256" key="4">
    <source>
        <dbReference type="ARBA" id="ARBA00008466"/>
    </source>
</evidence>
<dbReference type="PROSITE" id="PS00879">
    <property type="entry name" value="ODR_DC_2_2"/>
    <property type="match status" value="1"/>
</dbReference>
<dbReference type="Gene3D" id="3.60.90.10">
    <property type="entry name" value="S-adenosylmethionine decarboxylase"/>
    <property type="match status" value="1"/>
</dbReference>
<dbReference type="NCBIfam" id="TIGR00535">
    <property type="entry name" value="SAM_DCase"/>
    <property type="match status" value="1"/>
</dbReference>
<comment type="catalytic activity">
    <reaction evidence="18">
        <text>L-ornithine + H(+) = putrescine + CO2</text>
        <dbReference type="Rhea" id="RHEA:22964"/>
        <dbReference type="ChEBI" id="CHEBI:15378"/>
        <dbReference type="ChEBI" id="CHEBI:16526"/>
        <dbReference type="ChEBI" id="CHEBI:46911"/>
        <dbReference type="ChEBI" id="CHEBI:326268"/>
        <dbReference type="EC" id="4.1.1.17"/>
    </reaction>
</comment>
<keyword evidence="12" id="KW-0456">Lyase</keyword>
<dbReference type="Pfam" id="PF01536">
    <property type="entry name" value="SAM_decarbox"/>
    <property type="match status" value="1"/>
</dbReference>
<evidence type="ECO:0000259" key="23">
    <source>
        <dbReference type="Pfam" id="PF02784"/>
    </source>
</evidence>
<dbReference type="InterPro" id="IPR018166">
    <property type="entry name" value="S-AdoMet_deCO2ase_CS"/>
</dbReference>
<evidence type="ECO:0000256" key="20">
    <source>
        <dbReference type="RuleBase" id="RU003737"/>
    </source>
</evidence>
<dbReference type="InterPro" id="IPR001985">
    <property type="entry name" value="S-AdoMet_decarboxylase_euk"/>
</dbReference>
<comment type="similarity">
    <text evidence="4">Belongs to the eukaryotic AdoMetDC family.</text>
</comment>
<evidence type="ECO:0000256" key="5">
    <source>
        <dbReference type="ARBA" id="ARBA00008872"/>
    </source>
</evidence>
<dbReference type="GO" id="GO:0006597">
    <property type="term" value="P:spermine biosynthetic process"/>
    <property type="evidence" value="ECO:0007669"/>
    <property type="project" value="InterPro"/>
</dbReference>
<evidence type="ECO:0000313" key="24">
    <source>
        <dbReference type="EMBL" id="CAE0193714.1"/>
    </source>
</evidence>
<feature type="compositionally biased region" description="Polar residues" evidence="21">
    <location>
        <begin position="411"/>
        <end position="420"/>
    </location>
</feature>
<reference evidence="25 26" key="2">
    <citation type="submission" date="2024-03" db="EMBL/GenBank/DDBJ databases">
        <title>Complete genome sequence of the green alga Chloropicon roscoffensis RCC1871.</title>
        <authorList>
            <person name="Lemieux C."/>
            <person name="Pombert J.-F."/>
            <person name="Otis C."/>
            <person name="Turmel M."/>
        </authorList>
    </citation>
    <scope>NUCLEOTIDE SEQUENCE [LARGE SCALE GENOMIC DNA]</scope>
    <source>
        <strain evidence="25 26">RCC1871</strain>
    </source>
</reference>
<dbReference type="InterPro" id="IPR009006">
    <property type="entry name" value="Ala_racemase/Decarboxylase_C"/>
</dbReference>
<evidence type="ECO:0000256" key="1">
    <source>
        <dbReference type="ARBA" id="ARBA00001928"/>
    </source>
</evidence>
<dbReference type="UniPathway" id="UPA00331">
    <property type="reaction ID" value="UER00451"/>
</dbReference>
<organism evidence="24">
    <name type="scientific">Chloropicon roscoffensis</name>
    <dbReference type="NCBI Taxonomy" id="1461544"/>
    <lineage>
        <taxon>Eukaryota</taxon>
        <taxon>Viridiplantae</taxon>
        <taxon>Chlorophyta</taxon>
        <taxon>Chloropicophyceae</taxon>
        <taxon>Chloropicales</taxon>
        <taxon>Chloropicaceae</taxon>
        <taxon>Chloropicon</taxon>
    </lineage>
</organism>
<feature type="active site" description="Proton donor" evidence="19">
    <location>
        <position position="780"/>
    </location>
</feature>
<evidence type="ECO:0000256" key="6">
    <source>
        <dbReference type="ARBA" id="ARBA00022691"/>
    </source>
</evidence>
<name>A0A7S3CEE4_9CHLO</name>
<keyword evidence="8 19" id="KW-0663">Pyridoxal phosphate</keyword>
<dbReference type="InterPro" id="IPR022657">
    <property type="entry name" value="De-COase2_CS"/>
</dbReference>
<evidence type="ECO:0000313" key="26">
    <source>
        <dbReference type="Proteomes" id="UP001472866"/>
    </source>
</evidence>
<comment type="subunit">
    <text evidence="16">Homodimer. Only the dimer is catalytically active, as the active sites are constructed of residues from both monomers.</text>
</comment>
<dbReference type="SUPFAM" id="SSF56276">
    <property type="entry name" value="S-adenosylmethionine decarboxylase"/>
    <property type="match status" value="1"/>
</dbReference>
<evidence type="ECO:0000256" key="17">
    <source>
        <dbReference type="ARBA" id="ARBA00048112"/>
    </source>
</evidence>
<dbReference type="Gene3D" id="3.30.360.50">
    <property type="entry name" value="S-adenosylmethionine decarboxylase"/>
    <property type="match status" value="1"/>
</dbReference>
<evidence type="ECO:0000256" key="10">
    <source>
        <dbReference type="ARBA" id="ARBA00023115"/>
    </source>
</evidence>
<dbReference type="InterPro" id="IPR000183">
    <property type="entry name" value="Orn/DAP/Arg_de-COase"/>
</dbReference>
<keyword evidence="6" id="KW-0949">S-adenosyl-L-methionine</keyword>
<dbReference type="SUPFAM" id="SSF51419">
    <property type="entry name" value="PLP-binding barrel"/>
    <property type="match status" value="1"/>
</dbReference>
<dbReference type="InterPro" id="IPR022643">
    <property type="entry name" value="De-COase2_C"/>
</dbReference>
<comment type="cofactor">
    <cofactor evidence="1">
        <name>pyruvate</name>
        <dbReference type="ChEBI" id="CHEBI:15361"/>
    </cofactor>
</comment>
<comment type="similarity">
    <text evidence="5 20">Belongs to the Orn/Lys/Arg decarboxylase class-II family.</text>
</comment>